<keyword evidence="3 4" id="KW-0687">Ribonucleoprotein</keyword>
<keyword evidence="8" id="KW-1185">Reference proteome</keyword>
<dbReference type="InterPro" id="IPR036164">
    <property type="entry name" value="bL21-like_sf"/>
</dbReference>
<dbReference type="InterPro" id="IPR028909">
    <property type="entry name" value="bL21-like"/>
</dbReference>
<evidence type="ECO:0000256" key="3">
    <source>
        <dbReference type="ARBA" id="ARBA00023274"/>
    </source>
</evidence>
<keyword evidence="4 5" id="KW-0694">RNA-binding</keyword>
<evidence type="ECO:0000256" key="2">
    <source>
        <dbReference type="ARBA" id="ARBA00022980"/>
    </source>
</evidence>
<evidence type="ECO:0000313" key="8">
    <source>
        <dbReference type="Proteomes" id="UP001156921"/>
    </source>
</evidence>
<dbReference type="PANTHER" id="PTHR21349:SF0">
    <property type="entry name" value="LARGE RIBOSOMAL SUBUNIT PROTEIN BL21M"/>
    <property type="match status" value="1"/>
</dbReference>
<dbReference type="Pfam" id="PF00829">
    <property type="entry name" value="Ribosomal_L21p"/>
    <property type="match status" value="1"/>
</dbReference>
<comment type="similarity">
    <text evidence="1 4 5">Belongs to the bacterial ribosomal protein bL21 family.</text>
</comment>
<dbReference type="GO" id="GO:0005840">
    <property type="term" value="C:ribosome"/>
    <property type="evidence" value="ECO:0007669"/>
    <property type="project" value="UniProtKB-KW"/>
</dbReference>
<comment type="caution">
    <text evidence="7">The sequence shown here is derived from an EMBL/GenBank/DDBJ whole genome shotgun (WGS) entry which is preliminary data.</text>
</comment>
<feature type="compositionally biased region" description="Low complexity" evidence="6">
    <location>
        <begin position="151"/>
        <end position="167"/>
    </location>
</feature>
<feature type="region of interest" description="Disordered" evidence="6">
    <location>
        <begin position="134"/>
        <end position="185"/>
    </location>
</feature>
<dbReference type="EMBL" id="BSOY01000049">
    <property type="protein sequence ID" value="GLS02065.1"/>
    <property type="molecule type" value="Genomic_DNA"/>
</dbReference>
<comment type="subunit">
    <text evidence="4">Part of the 50S ribosomal subunit. Contacts protein L20.</text>
</comment>
<evidence type="ECO:0000256" key="5">
    <source>
        <dbReference type="RuleBase" id="RU000562"/>
    </source>
</evidence>
<evidence type="ECO:0000313" key="7">
    <source>
        <dbReference type="EMBL" id="GLS02065.1"/>
    </source>
</evidence>
<evidence type="ECO:0000256" key="1">
    <source>
        <dbReference type="ARBA" id="ARBA00008563"/>
    </source>
</evidence>
<reference evidence="8" key="1">
    <citation type="journal article" date="2019" name="Int. J. Syst. Evol. Microbiol.">
        <title>The Global Catalogue of Microorganisms (GCM) 10K type strain sequencing project: providing services to taxonomists for standard genome sequencing and annotation.</title>
        <authorList>
            <consortium name="The Broad Institute Genomics Platform"/>
            <consortium name="The Broad Institute Genome Sequencing Center for Infectious Disease"/>
            <person name="Wu L."/>
            <person name="Ma J."/>
        </authorList>
    </citation>
    <scope>NUCLEOTIDE SEQUENCE [LARGE SCALE GENOMIC DNA]</scope>
    <source>
        <strain evidence="8">NBRC 110107</strain>
    </source>
</reference>
<name>A0ABQ6BJ58_9CAUL</name>
<dbReference type="SUPFAM" id="SSF141091">
    <property type="entry name" value="L21p-like"/>
    <property type="match status" value="1"/>
</dbReference>
<feature type="compositionally biased region" description="Low complexity" evidence="6">
    <location>
        <begin position="176"/>
        <end position="185"/>
    </location>
</feature>
<dbReference type="NCBIfam" id="TIGR00061">
    <property type="entry name" value="L21"/>
    <property type="match status" value="1"/>
</dbReference>
<gene>
    <name evidence="4 7" type="primary">rplU</name>
    <name evidence="7" type="ORF">GCM10007859_20850</name>
</gene>
<dbReference type="RefSeq" id="WP_284222935.1">
    <property type="nucleotide sequence ID" value="NZ_BSOY01000049.1"/>
</dbReference>
<evidence type="ECO:0000256" key="6">
    <source>
        <dbReference type="SAM" id="MobiDB-lite"/>
    </source>
</evidence>
<sequence>MYAVIKTGGKQYRVQPGDVIVVEKLDGEAGSNVSFGDVLMLGGDKGVTLGAPLIAGAAVAATLVETRKGEKIKIFKKTRRQGYRRTNGHRQMESVLRITGIDGAGEKAKWDGETSLMTKAEMNLRARGLAPRVEATEAKVKPAKSPKVIDAAPKTEAAAEKPAAAKKAPAKKAAPKAKPASTDEA</sequence>
<organism evidence="7 8">
    <name type="scientific">Brevundimonas denitrificans</name>
    <dbReference type="NCBI Taxonomy" id="1443434"/>
    <lineage>
        <taxon>Bacteria</taxon>
        <taxon>Pseudomonadati</taxon>
        <taxon>Pseudomonadota</taxon>
        <taxon>Alphaproteobacteria</taxon>
        <taxon>Caulobacterales</taxon>
        <taxon>Caulobacteraceae</taxon>
        <taxon>Brevundimonas</taxon>
    </lineage>
</organism>
<protein>
    <recommendedName>
        <fullName evidence="4">Large ribosomal subunit protein bL21</fullName>
    </recommendedName>
</protein>
<keyword evidence="4 5" id="KW-0699">rRNA-binding</keyword>
<comment type="function">
    <text evidence="4 5">This protein binds to 23S rRNA in the presence of protein L20.</text>
</comment>
<keyword evidence="2 4" id="KW-0689">Ribosomal protein</keyword>
<accession>A0ABQ6BJ58</accession>
<dbReference type="Proteomes" id="UP001156921">
    <property type="component" value="Unassembled WGS sequence"/>
</dbReference>
<proteinExistence type="inferred from homology"/>
<dbReference type="HAMAP" id="MF_01363">
    <property type="entry name" value="Ribosomal_bL21"/>
    <property type="match status" value="1"/>
</dbReference>
<evidence type="ECO:0000256" key="4">
    <source>
        <dbReference type="HAMAP-Rule" id="MF_01363"/>
    </source>
</evidence>
<dbReference type="InterPro" id="IPR001787">
    <property type="entry name" value="Ribosomal_bL21"/>
</dbReference>
<dbReference type="PANTHER" id="PTHR21349">
    <property type="entry name" value="50S RIBOSOMAL PROTEIN L21"/>
    <property type="match status" value="1"/>
</dbReference>